<organism evidence="2 3">
    <name type="scientific">Lophium mytilinum</name>
    <dbReference type="NCBI Taxonomy" id="390894"/>
    <lineage>
        <taxon>Eukaryota</taxon>
        <taxon>Fungi</taxon>
        <taxon>Dikarya</taxon>
        <taxon>Ascomycota</taxon>
        <taxon>Pezizomycotina</taxon>
        <taxon>Dothideomycetes</taxon>
        <taxon>Pleosporomycetidae</taxon>
        <taxon>Mytilinidiales</taxon>
        <taxon>Mytilinidiaceae</taxon>
        <taxon>Lophium</taxon>
    </lineage>
</organism>
<evidence type="ECO:0000313" key="2">
    <source>
        <dbReference type="EMBL" id="KAF2493080.1"/>
    </source>
</evidence>
<evidence type="ECO:0000256" key="1">
    <source>
        <dbReference type="SAM" id="MobiDB-lite"/>
    </source>
</evidence>
<dbReference type="AlphaFoldDB" id="A0A6A6QM64"/>
<proteinExistence type="predicted"/>
<protein>
    <submittedName>
        <fullName evidence="2">Uncharacterized protein</fullName>
    </submittedName>
</protein>
<dbReference type="EMBL" id="MU004193">
    <property type="protein sequence ID" value="KAF2493080.1"/>
    <property type="molecule type" value="Genomic_DNA"/>
</dbReference>
<reference evidence="2" key="1">
    <citation type="journal article" date="2020" name="Stud. Mycol.">
        <title>101 Dothideomycetes genomes: a test case for predicting lifestyles and emergence of pathogens.</title>
        <authorList>
            <person name="Haridas S."/>
            <person name="Albert R."/>
            <person name="Binder M."/>
            <person name="Bloem J."/>
            <person name="Labutti K."/>
            <person name="Salamov A."/>
            <person name="Andreopoulos B."/>
            <person name="Baker S."/>
            <person name="Barry K."/>
            <person name="Bills G."/>
            <person name="Bluhm B."/>
            <person name="Cannon C."/>
            <person name="Castanera R."/>
            <person name="Culley D."/>
            <person name="Daum C."/>
            <person name="Ezra D."/>
            <person name="Gonzalez J."/>
            <person name="Henrissat B."/>
            <person name="Kuo A."/>
            <person name="Liang C."/>
            <person name="Lipzen A."/>
            <person name="Lutzoni F."/>
            <person name="Magnuson J."/>
            <person name="Mondo S."/>
            <person name="Nolan M."/>
            <person name="Ohm R."/>
            <person name="Pangilinan J."/>
            <person name="Park H.-J."/>
            <person name="Ramirez L."/>
            <person name="Alfaro M."/>
            <person name="Sun H."/>
            <person name="Tritt A."/>
            <person name="Yoshinaga Y."/>
            <person name="Zwiers L.-H."/>
            <person name="Turgeon B."/>
            <person name="Goodwin S."/>
            <person name="Spatafora J."/>
            <person name="Crous P."/>
            <person name="Grigoriev I."/>
        </authorList>
    </citation>
    <scope>NUCLEOTIDE SEQUENCE</scope>
    <source>
        <strain evidence="2">CBS 269.34</strain>
    </source>
</reference>
<dbReference type="Proteomes" id="UP000799750">
    <property type="component" value="Unassembled WGS sequence"/>
</dbReference>
<dbReference type="OrthoDB" id="3718975at2759"/>
<sequence>MGNESDEADHLKNSTLPFTDPKCDAQMPTTTHGGVSVKKRSLSHRPWWPGPPPLRSDPKYRSKTSRLVPVPSCTYQIPILPFRFCTDYFKQSCAQYRGQSFRTESVTRPDLSTVFLFHATAEGASNEVAQSFSACGPSLAYSRSNGYFSREPAVYYTTSLEFALCWILFTRHGRWDLDVEFADLQPRGLIYVSRVDVCMLAKTFRTRPIDPPNTTSDEQALQDWCTVNMEAGEGTDQPNRIPPPGCGEADWSLLASRIPGNS</sequence>
<gene>
    <name evidence="2" type="ORF">BU16DRAFT_97506</name>
</gene>
<name>A0A6A6QM64_9PEZI</name>
<keyword evidence="3" id="KW-1185">Reference proteome</keyword>
<evidence type="ECO:0000313" key="3">
    <source>
        <dbReference type="Proteomes" id="UP000799750"/>
    </source>
</evidence>
<accession>A0A6A6QM64</accession>
<feature type="region of interest" description="Disordered" evidence="1">
    <location>
        <begin position="1"/>
        <end position="60"/>
    </location>
</feature>